<protein>
    <submittedName>
        <fullName evidence="5">Uncharacterized protein</fullName>
    </submittedName>
</protein>
<comment type="similarity">
    <text evidence="2">Belongs to the BORCS8 family.</text>
</comment>
<reference evidence="5 6" key="1">
    <citation type="journal article" date="2023" name="Plants (Basel)">
        <title>Bridging the Gap: Combining Genomics and Transcriptomics Approaches to Understand Stylosanthes scabra, an Orphan Legume from the Brazilian Caatinga.</title>
        <authorList>
            <person name="Ferreira-Neto J.R.C."/>
            <person name="da Silva M.D."/>
            <person name="Binneck E."/>
            <person name="de Melo N.F."/>
            <person name="da Silva R.H."/>
            <person name="de Melo A.L.T.M."/>
            <person name="Pandolfi V."/>
            <person name="Bustamante F.O."/>
            <person name="Brasileiro-Vidal A.C."/>
            <person name="Benko-Iseppon A.M."/>
        </authorList>
    </citation>
    <scope>NUCLEOTIDE SEQUENCE [LARGE SCALE GENOMIC DNA]</scope>
    <source>
        <tissue evidence="5">Leaves</tissue>
    </source>
</reference>
<keyword evidence="3" id="KW-0472">Membrane</keyword>
<name>A0ABU6RX20_9FABA</name>
<evidence type="ECO:0000313" key="6">
    <source>
        <dbReference type="Proteomes" id="UP001341840"/>
    </source>
</evidence>
<evidence type="ECO:0000256" key="3">
    <source>
        <dbReference type="ARBA" id="ARBA00023136"/>
    </source>
</evidence>
<organism evidence="5 6">
    <name type="scientific">Stylosanthes scabra</name>
    <dbReference type="NCBI Taxonomy" id="79078"/>
    <lineage>
        <taxon>Eukaryota</taxon>
        <taxon>Viridiplantae</taxon>
        <taxon>Streptophyta</taxon>
        <taxon>Embryophyta</taxon>
        <taxon>Tracheophyta</taxon>
        <taxon>Spermatophyta</taxon>
        <taxon>Magnoliopsida</taxon>
        <taxon>eudicotyledons</taxon>
        <taxon>Gunneridae</taxon>
        <taxon>Pentapetalae</taxon>
        <taxon>rosids</taxon>
        <taxon>fabids</taxon>
        <taxon>Fabales</taxon>
        <taxon>Fabaceae</taxon>
        <taxon>Papilionoideae</taxon>
        <taxon>50 kb inversion clade</taxon>
        <taxon>dalbergioids sensu lato</taxon>
        <taxon>Dalbergieae</taxon>
        <taxon>Pterocarpus clade</taxon>
        <taxon>Stylosanthes</taxon>
    </lineage>
</organism>
<evidence type="ECO:0000256" key="2">
    <source>
        <dbReference type="ARBA" id="ARBA00010463"/>
    </source>
</evidence>
<dbReference type="Proteomes" id="UP001341840">
    <property type="component" value="Unassembled WGS sequence"/>
</dbReference>
<dbReference type="Pfam" id="PF10167">
    <property type="entry name" value="BORCS8"/>
    <property type="match status" value="1"/>
</dbReference>
<dbReference type="EMBL" id="JASCZI010032982">
    <property type="protein sequence ID" value="MED6128676.1"/>
    <property type="molecule type" value="Genomic_DNA"/>
</dbReference>
<sequence length="247" mass="27889">MRRFSDADGFVELGECWAEMIKYVANEPSIGLYFIQQHTQTAVPHIIKLGNNVIDKSRETSLHTQDLEDSVAMIRSMKECGFPIADEMIGDIKKSLVTMATKQPKRGLIRSAPNIDRTSFWGNYAQESGEKRGNYFSSVLKFSKLRASSPSCSQLDSMGSIDSKAEKSQLYPNLPFSVTNEELHLLRLAKDGSQSQPQESDVSDLEKLLVSEKFDDFKANIEAKLEEWLEGTSNDYDHCQTVDEKKF</sequence>
<dbReference type="InterPro" id="IPR019320">
    <property type="entry name" value="BORCS8"/>
</dbReference>
<accession>A0ABU6RX20</accession>
<keyword evidence="4" id="KW-0458">Lysosome</keyword>
<evidence type="ECO:0000256" key="1">
    <source>
        <dbReference type="ARBA" id="ARBA00004656"/>
    </source>
</evidence>
<evidence type="ECO:0000256" key="4">
    <source>
        <dbReference type="ARBA" id="ARBA00023228"/>
    </source>
</evidence>
<dbReference type="PANTHER" id="PTHR21146:SF0">
    <property type="entry name" value="BLOC-1-RELATED COMPLEX SUBUNIT 8"/>
    <property type="match status" value="1"/>
</dbReference>
<evidence type="ECO:0000313" key="5">
    <source>
        <dbReference type="EMBL" id="MED6128676.1"/>
    </source>
</evidence>
<gene>
    <name evidence="5" type="ORF">PIB30_100246</name>
</gene>
<keyword evidence="6" id="KW-1185">Reference proteome</keyword>
<comment type="caution">
    <text evidence="5">The sequence shown here is derived from an EMBL/GenBank/DDBJ whole genome shotgun (WGS) entry which is preliminary data.</text>
</comment>
<dbReference type="PANTHER" id="PTHR21146">
    <property type="entry name" value="MEF2B PROTEIN"/>
    <property type="match status" value="1"/>
</dbReference>
<comment type="subcellular location">
    <subcellularLocation>
        <location evidence="1">Lysosome membrane</location>
    </subcellularLocation>
</comment>
<proteinExistence type="inferred from homology"/>